<proteinExistence type="predicted"/>
<dbReference type="WBParaSite" id="JU765_v2.g14476.t1">
    <property type="protein sequence ID" value="JU765_v2.g14476.t1"/>
    <property type="gene ID" value="JU765_v2.g14476"/>
</dbReference>
<evidence type="ECO:0000313" key="1">
    <source>
        <dbReference type="Proteomes" id="UP000887576"/>
    </source>
</evidence>
<sequence>MVEVMDDSVVESGPSTDREVYAELCTFVNAISQPLANRKLAKKLYKLVQKAAADKKSIRQGVSDVLKALRKKEKGIVILAGNVSPIDIYSHLPVLCEDKGIPYVFTPSREHLGLATGHRRPAIVLMVLKSDEYADLYDEVHEIVNNLVIEGV</sequence>
<protein>
    <submittedName>
        <fullName evidence="2">Ribosomal protein L7Ae/L30e/S12e/Gadd45 domain-containing protein</fullName>
    </submittedName>
</protein>
<name>A0AC34QA89_9BILA</name>
<dbReference type="Proteomes" id="UP000887576">
    <property type="component" value="Unplaced"/>
</dbReference>
<evidence type="ECO:0000313" key="2">
    <source>
        <dbReference type="WBParaSite" id="JU765_v2.g14476.t1"/>
    </source>
</evidence>
<organism evidence="1 2">
    <name type="scientific">Panagrolaimus sp. JU765</name>
    <dbReference type="NCBI Taxonomy" id="591449"/>
    <lineage>
        <taxon>Eukaryota</taxon>
        <taxon>Metazoa</taxon>
        <taxon>Ecdysozoa</taxon>
        <taxon>Nematoda</taxon>
        <taxon>Chromadorea</taxon>
        <taxon>Rhabditida</taxon>
        <taxon>Tylenchina</taxon>
        <taxon>Panagrolaimomorpha</taxon>
        <taxon>Panagrolaimoidea</taxon>
        <taxon>Panagrolaimidae</taxon>
        <taxon>Panagrolaimus</taxon>
    </lineage>
</organism>
<reference evidence="2" key="1">
    <citation type="submission" date="2022-11" db="UniProtKB">
        <authorList>
            <consortium name="WormBaseParasite"/>
        </authorList>
    </citation>
    <scope>IDENTIFICATION</scope>
</reference>
<accession>A0AC34QA89</accession>